<organism evidence="2 3">
    <name type="scientific">Tritrichomonas foetus</name>
    <dbReference type="NCBI Taxonomy" id="1144522"/>
    <lineage>
        <taxon>Eukaryota</taxon>
        <taxon>Metamonada</taxon>
        <taxon>Parabasalia</taxon>
        <taxon>Tritrichomonadida</taxon>
        <taxon>Tritrichomonadidae</taxon>
        <taxon>Tritrichomonas</taxon>
    </lineage>
</organism>
<feature type="compositionally biased region" description="Basic and acidic residues" evidence="1">
    <location>
        <begin position="98"/>
        <end position="112"/>
    </location>
</feature>
<name>A0A1J4JXW8_9EUKA</name>
<feature type="region of interest" description="Disordered" evidence="1">
    <location>
        <begin position="152"/>
        <end position="207"/>
    </location>
</feature>
<dbReference type="Proteomes" id="UP000179807">
    <property type="component" value="Unassembled WGS sequence"/>
</dbReference>
<dbReference type="VEuPathDB" id="TrichDB:TRFO_28610"/>
<dbReference type="Gene3D" id="2.30.30.140">
    <property type="match status" value="1"/>
</dbReference>
<dbReference type="AlphaFoldDB" id="A0A1J4JXW8"/>
<protein>
    <submittedName>
        <fullName evidence="2">Uncharacterized protein</fullName>
    </submittedName>
</protein>
<dbReference type="GeneID" id="94840984"/>
<dbReference type="EMBL" id="MLAK01000809">
    <property type="protein sequence ID" value="OHT04007.1"/>
    <property type="molecule type" value="Genomic_DNA"/>
</dbReference>
<gene>
    <name evidence="2" type="ORF">TRFO_28610</name>
</gene>
<evidence type="ECO:0000256" key="1">
    <source>
        <dbReference type="SAM" id="MobiDB-lite"/>
    </source>
</evidence>
<feature type="compositionally biased region" description="Basic and acidic residues" evidence="1">
    <location>
        <begin position="38"/>
        <end position="89"/>
    </location>
</feature>
<evidence type="ECO:0000313" key="3">
    <source>
        <dbReference type="Proteomes" id="UP000179807"/>
    </source>
</evidence>
<feature type="compositionally biased region" description="Basic and acidic residues" evidence="1">
    <location>
        <begin position="163"/>
        <end position="184"/>
    </location>
</feature>
<keyword evidence="3" id="KW-1185">Reference proteome</keyword>
<accession>A0A1J4JXW8</accession>
<evidence type="ECO:0000313" key="2">
    <source>
        <dbReference type="EMBL" id="OHT04007.1"/>
    </source>
</evidence>
<reference evidence="2" key="1">
    <citation type="submission" date="2016-10" db="EMBL/GenBank/DDBJ databases">
        <authorList>
            <person name="Benchimol M."/>
            <person name="Almeida L.G."/>
            <person name="Vasconcelos A.T."/>
            <person name="Perreira-Neves A."/>
            <person name="Rosa I.A."/>
            <person name="Tasca T."/>
            <person name="Bogo M.R."/>
            <person name="de Souza W."/>
        </authorList>
    </citation>
    <scope>NUCLEOTIDE SEQUENCE [LARGE SCALE GENOMIC DNA]</scope>
    <source>
        <strain evidence="2">K</strain>
    </source>
</reference>
<feature type="region of interest" description="Disordered" evidence="1">
    <location>
        <begin position="1"/>
        <end position="112"/>
    </location>
</feature>
<sequence>MTTAEETKPQTTEEAPKEEQAPAEEAPKAEEAAQPVEEGSKSNDKEEKEETPAEEKPAEEAPAEEKPAEEKSKPAKETKSKNQTKKEEKHEEEEEDDGLLHGDPKFDRPEGYTFKEEEEVYMIDPNGFDLWEGVITKIVEDKYAIHYPEFPQDDEEVTGTDRILPRTDKNKDLYRRMENNRKSNEEEEEEEEVPEKKPAKNTRSGKK</sequence>
<comment type="caution">
    <text evidence="2">The sequence shown here is derived from an EMBL/GenBank/DDBJ whole genome shotgun (WGS) entry which is preliminary data.</text>
</comment>
<proteinExistence type="predicted"/>
<dbReference type="RefSeq" id="XP_068357143.1">
    <property type="nucleotide sequence ID" value="XM_068506280.1"/>
</dbReference>
<feature type="compositionally biased region" description="Basic and acidic residues" evidence="1">
    <location>
        <begin position="14"/>
        <end position="31"/>
    </location>
</feature>